<reference evidence="3 4" key="1">
    <citation type="submission" date="2018-12" db="EMBL/GenBank/DDBJ databases">
        <title>Marinifilum JC070 sp. nov., a marine bacterium isolated from Yongle Blue Hole in the South China Sea.</title>
        <authorList>
            <person name="Fu T."/>
        </authorList>
    </citation>
    <scope>NUCLEOTIDE SEQUENCE [LARGE SCALE GENOMIC DNA]</scope>
    <source>
        <strain evidence="3 4">JC070</strain>
    </source>
</reference>
<dbReference type="SUPFAM" id="SSF53474">
    <property type="entry name" value="alpha/beta-Hydrolases"/>
    <property type="match status" value="1"/>
</dbReference>
<evidence type="ECO:0000313" key="3">
    <source>
        <dbReference type="EMBL" id="NOU59254.1"/>
    </source>
</evidence>
<dbReference type="EMBL" id="RZNH01000006">
    <property type="protein sequence ID" value="NOU59254.1"/>
    <property type="molecule type" value="Genomic_DNA"/>
</dbReference>
<feature type="chain" id="PRO_5045539559" evidence="1">
    <location>
        <begin position="22"/>
        <end position="934"/>
    </location>
</feature>
<dbReference type="InterPro" id="IPR050278">
    <property type="entry name" value="Serine_Prot_S9B/DPPIV"/>
</dbReference>
<organism evidence="3 4">
    <name type="scientific">Marinifilum caeruleilacunae</name>
    <dbReference type="NCBI Taxonomy" id="2499076"/>
    <lineage>
        <taxon>Bacteria</taxon>
        <taxon>Pseudomonadati</taxon>
        <taxon>Bacteroidota</taxon>
        <taxon>Bacteroidia</taxon>
        <taxon>Marinilabiliales</taxon>
        <taxon>Marinifilaceae</taxon>
    </lineage>
</organism>
<keyword evidence="4" id="KW-1185">Reference proteome</keyword>
<dbReference type="Pfam" id="PF00326">
    <property type="entry name" value="Peptidase_S9"/>
    <property type="match status" value="1"/>
</dbReference>
<dbReference type="RefSeq" id="WP_171594533.1">
    <property type="nucleotide sequence ID" value="NZ_RZNH01000006.1"/>
</dbReference>
<evidence type="ECO:0000313" key="4">
    <source>
        <dbReference type="Proteomes" id="UP000732105"/>
    </source>
</evidence>
<dbReference type="InterPro" id="IPR001375">
    <property type="entry name" value="Peptidase_S9_cat"/>
</dbReference>
<dbReference type="SUPFAM" id="SSF82171">
    <property type="entry name" value="DPP6 N-terminal domain-like"/>
    <property type="match status" value="1"/>
</dbReference>
<accession>A0ABX1WTJ2</accession>
<name>A0ABX1WTJ2_9BACT</name>
<sequence>MKNLLKVVLFCLLSIQVSAYAQKVPLQHSDYDGWKNLKSQQMSADGEWISFEVNPQKGDGFLYLYQVKTKKLDSIARGYEAEFSPKSEVLTFKIKAQFDTVRQAKLDKVDKKDLPKDSIGIWNLKTKKLFKAAELKSYQMPEEKGEWMAYMLEMPKEEKDSLATDSLKQKKSKKNGKGKDKIKKGKLVIKNFANDKEFEFENVSDYALARNGNALGFIQIVGDSIQMAQVKTFEGKTEKVSQVFEKEGKADKASISANGDQVSFIFSADTTKNKCFELYYGDLQANSKRIVDTLSQEIQDDWAVSENGKIYFSRDGEKLFFGVAPKPEKEVKDSLLDEEKYHVDVWNWKDALLQPQQKVQAEKEKKRTWLAVYHTKAGKLVQLANQEMRSIDLYNHGNMELALGSSPLPYQQLTSWDDWYSDYYLVNTSTGKNELVLEKKNAHVSISPAQKYMIWYETQDSIWYSYQIDTKKVNALSKKIKANFYNENHDTPNDPNPYGLVGWTKGDKNVIIKDRYDFWMIDPAGVKPAVNLTNGYGRRNNIRFDYVQLDEEERFIDLKKPMLLEAFHEFNKKSGYFRLQKEDDPSQIIFEDTKLYAAEKAKAADQLMFKRSTFVDYPNLWTSKFDFSGQTQVSDANPQQKNYNWGSVELVDWTSGDGEKLQGLLYKPEDFDPNKKYPMLVYFYERTSDRLHNHHVPQPNWSIINPSYCVSNGYLIFMPDITYHKVGYPGESAYSSIVTGTLTMMDRYDFIDKENVALQGQSWGGYQIAYLITRTDLYKCAMAGAPVTNMTSAYGGIRWGSGMSRMFQYERTQSRIGGTLWNSTLQYIENSPVFFAPKIKTPLLIMHNDDDGAVPWYQGIELFVAMRRLQKPCWMLTYNKEAHNLRKRPNRMDLSIRTMQFFDYYLKGAPAPVWMIDGIPAVKKGKMDGYELKK</sequence>
<dbReference type="InterPro" id="IPR029058">
    <property type="entry name" value="AB_hydrolase_fold"/>
</dbReference>
<comment type="caution">
    <text evidence="3">The sequence shown here is derived from an EMBL/GenBank/DDBJ whole genome shotgun (WGS) entry which is preliminary data.</text>
</comment>
<gene>
    <name evidence="3" type="ORF">ELS83_05445</name>
</gene>
<protein>
    <submittedName>
        <fullName evidence="3">S9 family peptidase</fullName>
    </submittedName>
</protein>
<dbReference type="Gene3D" id="3.40.50.1820">
    <property type="entry name" value="alpha/beta hydrolase"/>
    <property type="match status" value="1"/>
</dbReference>
<evidence type="ECO:0000259" key="2">
    <source>
        <dbReference type="Pfam" id="PF00326"/>
    </source>
</evidence>
<proteinExistence type="predicted"/>
<feature type="signal peptide" evidence="1">
    <location>
        <begin position="1"/>
        <end position="21"/>
    </location>
</feature>
<evidence type="ECO:0000256" key="1">
    <source>
        <dbReference type="SAM" id="SignalP"/>
    </source>
</evidence>
<dbReference type="Proteomes" id="UP000732105">
    <property type="component" value="Unassembled WGS sequence"/>
</dbReference>
<feature type="domain" description="Peptidase S9 prolyl oligopeptidase catalytic" evidence="2">
    <location>
        <begin position="730"/>
        <end position="907"/>
    </location>
</feature>
<dbReference type="PANTHER" id="PTHR11731:SF193">
    <property type="entry name" value="DIPEPTIDYL PEPTIDASE 9"/>
    <property type="match status" value="1"/>
</dbReference>
<dbReference type="PANTHER" id="PTHR11731">
    <property type="entry name" value="PROTEASE FAMILY S9B,C DIPEPTIDYL-PEPTIDASE IV-RELATED"/>
    <property type="match status" value="1"/>
</dbReference>
<keyword evidence="1" id="KW-0732">Signal</keyword>